<feature type="domain" description="ZSWIM1/3 RNaseH-like" evidence="1">
    <location>
        <begin position="243"/>
        <end position="294"/>
    </location>
</feature>
<dbReference type="EMBL" id="ANJA01001535">
    <property type="protein sequence ID" value="ETO76466.1"/>
    <property type="molecule type" value="Genomic_DNA"/>
</dbReference>
<evidence type="ECO:0000313" key="3">
    <source>
        <dbReference type="Proteomes" id="UP000028582"/>
    </source>
</evidence>
<proteinExistence type="predicted"/>
<gene>
    <name evidence="2" type="ORF">F444_08135</name>
</gene>
<accession>A0A081AC55</accession>
<dbReference type="InterPro" id="IPR048324">
    <property type="entry name" value="ZSWIM1-3_RNaseH-like"/>
</dbReference>
<organism evidence="2 3">
    <name type="scientific">Phytophthora nicotianae P1976</name>
    <dbReference type="NCBI Taxonomy" id="1317066"/>
    <lineage>
        <taxon>Eukaryota</taxon>
        <taxon>Sar</taxon>
        <taxon>Stramenopiles</taxon>
        <taxon>Oomycota</taxon>
        <taxon>Peronosporomycetes</taxon>
        <taxon>Peronosporales</taxon>
        <taxon>Peronosporaceae</taxon>
        <taxon>Phytophthora</taxon>
    </lineage>
</organism>
<name>A0A081AC55_PHYNI</name>
<evidence type="ECO:0000259" key="1">
    <source>
        <dbReference type="Pfam" id="PF21056"/>
    </source>
</evidence>
<dbReference type="Proteomes" id="UP000028582">
    <property type="component" value="Unassembled WGS sequence"/>
</dbReference>
<dbReference type="OrthoDB" id="166650at2759"/>
<dbReference type="AlphaFoldDB" id="A0A081AC55"/>
<sequence>MVGYQLKLRIMVLTNHSSSNAESQNEVTDRIPRQRQSASWSARLAMTKSVQAVVNVVPKFPVTESDDWDTIIKAAKEYEAQYFLCYRWRESLTTTTHNRFDMLNDHVPEISPNAFRGTLVPFGALMDAIKTLVALACVNAQVGMEVAQLVSRLRSFKLPRKVAQLTIGSTYQGSACVDNRPDVQSRLADMVSVGGAPKKITQFLSDSLERMVTPQQARNIIQRVLGKSSVEHKPKHLLDAVAEQGSSVLLLQDQLDVTTAIVIQTAVQKRIFREWGDCLLMDWTHSTNNLGYRL</sequence>
<protein>
    <recommendedName>
        <fullName evidence="1">ZSWIM1/3 RNaseH-like domain-containing protein</fullName>
    </recommendedName>
</protein>
<feature type="non-terminal residue" evidence="2">
    <location>
        <position position="294"/>
    </location>
</feature>
<reference evidence="2 3" key="1">
    <citation type="submission" date="2013-11" db="EMBL/GenBank/DDBJ databases">
        <title>The Genome Sequence of Phytophthora parasitica P1976.</title>
        <authorList>
            <consortium name="The Broad Institute Genomics Platform"/>
            <person name="Russ C."/>
            <person name="Tyler B."/>
            <person name="Panabieres F."/>
            <person name="Shan W."/>
            <person name="Tripathy S."/>
            <person name="Grunwald N."/>
            <person name="Machado M."/>
            <person name="Johnson C.S."/>
            <person name="Walker B."/>
            <person name="Young S."/>
            <person name="Zeng Q."/>
            <person name="Gargeya S."/>
            <person name="Fitzgerald M."/>
            <person name="Haas B."/>
            <person name="Abouelleil A."/>
            <person name="Allen A.W."/>
            <person name="Alvarado L."/>
            <person name="Arachchi H.M."/>
            <person name="Berlin A.M."/>
            <person name="Chapman S.B."/>
            <person name="Gainer-Dewar J."/>
            <person name="Goldberg J."/>
            <person name="Griggs A."/>
            <person name="Gujja S."/>
            <person name="Hansen M."/>
            <person name="Howarth C."/>
            <person name="Imamovic A."/>
            <person name="Ireland A."/>
            <person name="Larimer J."/>
            <person name="McCowan C."/>
            <person name="Murphy C."/>
            <person name="Pearson M."/>
            <person name="Poon T.W."/>
            <person name="Priest M."/>
            <person name="Roberts A."/>
            <person name="Saif S."/>
            <person name="Shea T."/>
            <person name="Sisk P."/>
            <person name="Sykes S."/>
            <person name="Wortman J."/>
            <person name="Nusbaum C."/>
            <person name="Birren B."/>
        </authorList>
    </citation>
    <scope>NUCLEOTIDE SEQUENCE [LARGE SCALE GENOMIC DNA]</scope>
    <source>
        <strain evidence="2 3">P1976</strain>
    </source>
</reference>
<evidence type="ECO:0000313" key="2">
    <source>
        <dbReference type="EMBL" id="ETO76466.1"/>
    </source>
</evidence>
<comment type="caution">
    <text evidence="2">The sequence shown here is derived from an EMBL/GenBank/DDBJ whole genome shotgun (WGS) entry which is preliminary data.</text>
</comment>
<dbReference type="Pfam" id="PF21056">
    <property type="entry name" value="ZSWIM1-3_RNaseH-like"/>
    <property type="match status" value="1"/>
</dbReference>